<gene>
    <name evidence="1" type="ORF">GZA08_02470</name>
</gene>
<dbReference type="RefSeq" id="WP_163889644.1">
    <property type="nucleotide sequence ID" value="NZ_JAAFYS010000001.1"/>
</dbReference>
<name>A0A6B2JPG3_9RHOB</name>
<protein>
    <submittedName>
        <fullName evidence="1">Uncharacterized protein</fullName>
    </submittedName>
</protein>
<sequence>MRDTYSLVLHDDTAHSNDPAMERLLTAHVIYNLLTSNRFFVSDNQIIGTRNFRQIIRHNSTVREMIENKSIVILVRDKWDWHPKWESDTKDASFYWEALQNSFVRNGKMRTSKEFYSIKHELRFLEENAATENWSYRDVSDNFSKLLRDNLTSPLAHDRLGDVLYERISSLIEQEISEKPAGDSLGTTFIQEKLLAVLKAEGAPPTDKQLSFLRSCYIGPYAANLPNAKRLLPQYTDDLAEAFDIMRGCKLDWTKPETTTIKSRPLKTSFLVEGLLRLTPDDINQVRSGFAFKRFNNLSSNESDRVEAAKEISLAYRELRSDIEEKIVRRLDPSSTLAFDDNPLQSTIRWFKGDTASGLGGEAVSIAINQAAGAFLNTTIPLVGFAAEQILGRIKKKHGLDERSKGRRDVHEIEDALERLGETYEDKIVHLERLEENAGKHKISEVFLPGSK</sequence>
<dbReference type="AlphaFoldDB" id="A0A6B2JPG3"/>
<evidence type="ECO:0000313" key="2">
    <source>
        <dbReference type="Proteomes" id="UP000474757"/>
    </source>
</evidence>
<proteinExistence type="predicted"/>
<dbReference type="Proteomes" id="UP000474757">
    <property type="component" value="Unassembled WGS sequence"/>
</dbReference>
<evidence type="ECO:0000313" key="1">
    <source>
        <dbReference type="EMBL" id="NDU99834.1"/>
    </source>
</evidence>
<organism evidence="1 2">
    <name type="scientific">Pseudoroseicyclus tamaricis</name>
    <dbReference type="NCBI Taxonomy" id="2705421"/>
    <lineage>
        <taxon>Bacteria</taxon>
        <taxon>Pseudomonadati</taxon>
        <taxon>Pseudomonadota</taxon>
        <taxon>Alphaproteobacteria</taxon>
        <taxon>Rhodobacterales</taxon>
        <taxon>Paracoccaceae</taxon>
        <taxon>Pseudoroseicyclus</taxon>
    </lineage>
</organism>
<dbReference type="EMBL" id="JAAGAB010000001">
    <property type="protein sequence ID" value="NDU99834.1"/>
    <property type="molecule type" value="Genomic_DNA"/>
</dbReference>
<accession>A0A6B2JPG3</accession>
<keyword evidence="2" id="KW-1185">Reference proteome</keyword>
<comment type="caution">
    <text evidence="1">The sequence shown here is derived from an EMBL/GenBank/DDBJ whole genome shotgun (WGS) entry which is preliminary data.</text>
</comment>
<reference evidence="1 2" key="1">
    <citation type="submission" date="2020-02" db="EMBL/GenBank/DDBJ databases">
        <title>Pseudoroseicyclus tamarix, sp. nov., isolated from offshore sediment of a Tamarix chinensis forest.</title>
        <authorList>
            <person name="Gai Y."/>
        </authorList>
    </citation>
    <scope>NUCLEOTIDE SEQUENCE [LARGE SCALE GENOMIC DNA]</scope>
    <source>
        <strain evidence="1 2">CLL3-39</strain>
    </source>
</reference>